<dbReference type="InterPro" id="IPR000980">
    <property type="entry name" value="SH2"/>
</dbReference>
<keyword evidence="4 13" id="KW-0963">Cytoplasm</keyword>
<dbReference type="Pfam" id="PF02864">
    <property type="entry name" value="STAT_bind"/>
    <property type="match status" value="1"/>
</dbReference>
<dbReference type="InterPro" id="IPR013801">
    <property type="entry name" value="STAT_TF_DNA-bd"/>
</dbReference>
<proteinExistence type="inferred from homology"/>
<evidence type="ECO:0000256" key="4">
    <source>
        <dbReference type="ARBA" id="ARBA00022490"/>
    </source>
</evidence>
<dbReference type="PROSITE" id="PS50001">
    <property type="entry name" value="SH2"/>
    <property type="match status" value="1"/>
</dbReference>
<dbReference type="GO" id="GO:0007165">
    <property type="term" value="P:signal transduction"/>
    <property type="evidence" value="ECO:0007669"/>
    <property type="project" value="InterPro"/>
</dbReference>
<dbReference type="Gene3D" id="1.10.532.10">
    <property type="entry name" value="STAT transcription factor, N-terminal domain"/>
    <property type="match status" value="1"/>
</dbReference>
<feature type="compositionally biased region" description="Basic residues" evidence="14">
    <location>
        <begin position="416"/>
        <end position="426"/>
    </location>
</feature>
<dbReference type="eggNOG" id="KOG3667">
    <property type="taxonomic scope" value="Eukaryota"/>
</dbReference>
<dbReference type="EMBL" id="KE346366">
    <property type="protein sequence ID" value="KJE93919.1"/>
    <property type="molecule type" value="Genomic_DNA"/>
</dbReference>
<evidence type="ECO:0000256" key="1">
    <source>
        <dbReference type="ARBA" id="ARBA00004123"/>
    </source>
</evidence>
<feature type="region of interest" description="Disordered" evidence="14">
    <location>
        <begin position="394"/>
        <end position="496"/>
    </location>
</feature>
<evidence type="ECO:0000256" key="9">
    <source>
        <dbReference type="ARBA" id="ARBA00023159"/>
    </source>
</evidence>
<keyword evidence="9 13" id="KW-0010">Activator</keyword>
<dbReference type="AlphaFoldDB" id="A0A0D2X395"/>
<protein>
    <recommendedName>
        <fullName evidence="13">Signal transducer and activator of transcription</fullName>
    </recommendedName>
</protein>
<dbReference type="GO" id="GO:0005634">
    <property type="term" value="C:nucleus"/>
    <property type="evidence" value="ECO:0007669"/>
    <property type="project" value="UniProtKB-SubCell"/>
</dbReference>
<dbReference type="Pfam" id="PF01017">
    <property type="entry name" value="STAT_alpha"/>
    <property type="match status" value="1"/>
</dbReference>
<keyword evidence="5 13" id="KW-0597">Phosphoprotein</keyword>
<dbReference type="InterPro" id="IPR036535">
    <property type="entry name" value="STAT_N_sf"/>
</dbReference>
<dbReference type="GO" id="GO:0005737">
    <property type="term" value="C:cytoplasm"/>
    <property type="evidence" value="ECO:0007669"/>
    <property type="project" value="UniProtKB-SubCell"/>
</dbReference>
<name>A0A0D2X395_CAPO3</name>
<evidence type="ECO:0000256" key="13">
    <source>
        <dbReference type="RuleBase" id="RU046415"/>
    </source>
</evidence>
<dbReference type="GO" id="GO:0003677">
    <property type="term" value="F:DNA binding"/>
    <property type="evidence" value="ECO:0007669"/>
    <property type="project" value="UniProtKB-KW"/>
</dbReference>
<dbReference type="Pfam" id="PF00017">
    <property type="entry name" value="SH2"/>
    <property type="match status" value="1"/>
</dbReference>
<evidence type="ECO:0000313" key="16">
    <source>
        <dbReference type="EMBL" id="KJE93919.1"/>
    </source>
</evidence>
<dbReference type="InterPro" id="IPR013800">
    <property type="entry name" value="STAT_TF_alpha"/>
</dbReference>
<dbReference type="Gene3D" id="1.10.238.10">
    <property type="entry name" value="EF-hand"/>
    <property type="match status" value="1"/>
</dbReference>
<comment type="similarity">
    <text evidence="3 13">Belongs to the transcription factor STAT family.</text>
</comment>
<sequence>MAEAAATPTRWSSISTHPEATAIYGRDFPLELRHYFAQWIEDQPWATMDPDNPEHYESIKDRVQTLGEMLHAKISQLAASGSEDKFLLQMRLQTIAAEYHATFDENPTVLVRILKTCMERELIVWAKLHGLESSGLEASGMQLLDGMSAISALAALPQSAPEAHERDDISFLMMGPSSTSRSSVPVALNSSSSLLGSLPHVEGGARALAVEVSDASGAAAHQLAECVRIAAHKAQATLHHLVGDTQHVDNELKRLQQMQEYFVIQYQEFCQLQAVLQRSPRSDAARGQIELVKRRKQEVGTTLSTEANNIIALMQSLNRQLQANMGDIAELQLTVLPDALQAWQRAQRLESDDADQLDSVQATCEMIAEALWRSREQTRALLLLQTQLPFDRKSYHQPVQQSGSHTPFVAQLNSHSPHHARNSSSHHHMDTATPASSTSPVNSSPQATLSPRPGKSRSSSLSASASPASGLSSMSISSGSNAGGMSSNSSAAAMDTEGATNTAASISSNGMVSLEDLHIRATQMLASLIGATFVVETQPPQALKTQSKFSAQVRLLVGRTLNLHMSPPEVLTTIISEAQAKQVAQQPAVTVTDGKRASQPTSIPEDFNAGDILNCRKAMECHQPSGALRVIFKNLSLKKIKRGSNKDETVTDEKFALLFQSTFSVGGGELLVAVRTLSLPCVVIVHNNQQHSAEATILWDNSFATMDRAPFEVPEVVSWPDMLTALQHHFSLATQQPLSQRDLEYLTWKASDLIINESITWKRLTKEALPDRTFTFWDWFFGAEDVIKRHMLETWQDGLIMGFCNKQQAHDLLINCVPGTFLLRFSDSEIGGLTVAWITEDERGMRQVFNLHPWFAKDFAIRALADRIHDLPQLQFLFPDTPKDAVFGRHYSVETAHVTSNNPDYVRSSIAAVIPGSVPSFTMPIVNDQFLMKADDSSSSMMHPTSSNLLDLVGMGVGMGVGDADAGQMSSLDWSTFLESLAEPIPQLQHDGI</sequence>
<dbReference type="InterPro" id="IPR036860">
    <property type="entry name" value="SH2_dom_sf"/>
</dbReference>
<evidence type="ECO:0000313" key="17">
    <source>
        <dbReference type="Proteomes" id="UP000008743"/>
    </source>
</evidence>
<accession>A0A0D2X395</accession>
<reference evidence="17" key="1">
    <citation type="submission" date="2011-02" db="EMBL/GenBank/DDBJ databases">
        <title>The Genome Sequence of Capsaspora owczarzaki ATCC 30864.</title>
        <authorList>
            <person name="Russ C."/>
            <person name="Cuomo C."/>
            <person name="Burger G."/>
            <person name="Gray M.W."/>
            <person name="Holland P.W.H."/>
            <person name="King N."/>
            <person name="Lang F.B.F."/>
            <person name="Roger A.J."/>
            <person name="Ruiz-Trillo I."/>
            <person name="Young S.K."/>
            <person name="Zeng Q."/>
            <person name="Gargeya S."/>
            <person name="Alvarado L."/>
            <person name="Berlin A."/>
            <person name="Chapman S.B."/>
            <person name="Chen Z."/>
            <person name="Freedman E."/>
            <person name="Gellesch M."/>
            <person name="Goldberg J."/>
            <person name="Griggs A."/>
            <person name="Gujja S."/>
            <person name="Heilman E."/>
            <person name="Heiman D."/>
            <person name="Howarth C."/>
            <person name="Mehta T."/>
            <person name="Neiman D."/>
            <person name="Pearson M."/>
            <person name="Roberts A."/>
            <person name="Saif S."/>
            <person name="Shea T."/>
            <person name="Shenoy N."/>
            <person name="Sisk P."/>
            <person name="Stolte C."/>
            <person name="Sykes S."/>
            <person name="White J."/>
            <person name="Yandava C."/>
            <person name="Haas B."/>
            <person name="Nusbaum C."/>
            <person name="Birren B."/>
        </authorList>
    </citation>
    <scope>NUCLEOTIDE SEQUENCE</scope>
    <source>
        <strain evidence="17">ATCC 30864</strain>
    </source>
</reference>
<dbReference type="Gene3D" id="3.30.505.10">
    <property type="entry name" value="SH2 domain"/>
    <property type="match status" value="1"/>
</dbReference>
<gene>
    <name evidence="16" type="ORF">CAOG_004636</name>
</gene>
<dbReference type="SUPFAM" id="SSF47655">
    <property type="entry name" value="STAT"/>
    <property type="match status" value="1"/>
</dbReference>
<dbReference type="STRING" id="595528.A0A0D2X395"/>
<dbReference type="Gene3D" id="2.60.40.630">
    <property type="entry name" value="STAT transcription factor, DNA-binding domain"/>
    <property type="match status" value="1"/>
</dbReference>
<evidence type="ECO:0000256" key="3">
    <source>
        <dbReference type="ARBA" id="ARBA00005586"/>
    </source>
</evidence>
<dbReference type="RefSeq" id="XP_004347383.2">
    <property type="nucleotide sequence ID" value="XM_004347333.2"/>
</dbReference>
<feature type="compositionally biased region" description="Polar residues" evidence="14">
    <location>
        <begin position="397"/>
        <end position="415"/>
    </location>
</feature>
<dbReference type="InterPro" id="IPR013799">
    <property type="entry name" value="STAT_TF_prot_interaction"/>
</dbReference>
<dbReference type="OrthoDB" id="19300at2759"/>
<dbReference type="Proteomes" id="UP000008743">
    <property type="component" value="Unassembled WGS sequence"/>
</dbReference>
<dbReference type="SUPFAM" id="SSF49417">
    <property type="entry name" value="p53-like transcription factors"/>
    <property type="match status" value="1"/>
</dbReference>
<dbReference type="InterPro" id="IPR015988">
    <property type="entry name" value="STAT_TF_CC"/>
</dbReference>
<evidence type="ECO:0000256" key="10">
    <source>
        <dbReference type="ARBA" id="ARBA00023163"/>
    </source>
</evidence>
<feature type="domain" description="SH2" evidence="15">
    <location>
        <begin position="795"/>
        <end position="907"/>
    </location>
</feature>
<keyword evidence="17" id="KW-1185">Reference proteome</keyword>
<keyword evidence="6 12" id="KW-0727">SH2 domain</keyword>
<comment type="subcellular location">
    <subcellularLocation>
        <location evidence="2 13">Cytoplasm</location>
    </subcellularLocation>
    <subcellularLocation>
        <location evidence="1 13">Nucleus</location>
    </subcellularLocation>
</comment>
<keyword evidence="11 13" id="KW-0539">Nucleus</keyword>
<dbReference type="InParanoid" id="A0A0D2X395"/>
<evidence type="ECO:0000259" key="15">
    <source>
        <dbReference type="PROSITE" id="PS50001"/>
    </source>
</evidence>
<dbReference type="SUPFAM" id="SSF55550">
    <property type="entry name" value="SH2 domain"/>
    <property type="match status" value="1"/>
</dbReference>
<dbReference type="InterPro" id="IPR008967">
    <property type="entry name" value="p53-like_TF_DNA-bd_sf"/>
</dbReference>
<feature type="compositionally biased region" description="Low complexity" evidence="14">
    <location>
        <begin position="450"/>
        <end position="493"/>
    </location>
</feature>
<evidence type="ECO:0000256" key="2">
    <source>
        <dbReference type="ARBA" id="ARBA00004496"/>
    </source>
</evidence>
<dbReference type="Pfam" id="PF21354">
    <property type="entry name" value="STAT_linker"/>
    <property type="match status" value="1"/>
</dbReference>
<dbReference type="InterPro" id="IPR012345">
    <property type="entry name" value="STAT_TF_DNA-bd_N"/>
</dbReference>
<dbReference type="InterPro" id="IPR001217">
    <property type="entry name" value="STAT"/>
</dbReference>
<dbReference type="PANTHER" id="PTHR11801">
    <property type="entry name" value="SIGNAL TRANSDUCER AND ACTIVATOR OF TRANSCRIPTION"/>
    <property type="match status" value="1"/>
</dbReference>
<evidence type="ECO:0000256" key="8">
    <source>
        <dbReference type="ARBA" id="ARBA00023125"/>
    </source>
</evidence>
<dbReference type="Pfam" id="PF02865">
    <property type="entry name" value="STAT_int"/>
    <property type="match status" value="1"/>
</dbReference>
<organism evidence="16 17">
    <name type="scientific">Capsaspora owczarzaki (strain ATCC 30864)</name>
    <dbReference type="NCBI Taxonomy" id="595528"/>
    <lineage>
        <taxon>Eukaryota</taxon>
        <taxon>Filasterea</taxon>
        <taxon>Capsaspora</taxon>
    </lineage>
</organism>
<keyword evidence="8 13" id="KW-0238">DNA-binding</keyword>
<dbReference type="Gene3D" id="1.20.1050.20">
    <property type="entry name" value="STAT transcription factor, all-alpha domain"/>
    <property type="match status" value="1"/>
</dbReference>
<dbReference type="InterPro" id="IPR048988">
    <property type="entry name" value="STAT_linker"/>
</dbReference>
<evidence type="ECO:0000256" key="12">
    <source>
        <dbReference type="PROSITE-ProRule" id="PRU00191"/>
    </source>
</evidence>
<keyword evidence="7 13" id="KW-0805">Transcription regulation</keyword>
<dbReference type="SMART" id="SM00964">
    <property type="entry name" value="STAT_int"/>
    <property type="match status" value="1"/>
</dbReference>
<keyword evidence="10 13" id="KW-0804">Transcription</keyword>
<evidence type="ECO:0000256" key="14">
    <source>
        <dbReference type="SAM" id="MobiDB-lite"/>
    </source>
</evidence>
<dbReference type="CDD" id="cd09919">
    <property type="entry name" value="SH2_STAT_family"/>
    <property type="match status" value="1"/>
</dbReference>
<feature type="compositionally biased region" description="Polar residues" evidence="14">
    <location>
        <begin position="433"/>
        <end position="449"/>
    </location>
</feature>
<evidence type="ECO:0000256" key="11">
    <source>
        <dbReference type="ARBA" id="ARBA00023242"/>
    </source>
</evidence>
<evidence type="ECO:0000256" key="7">
    <source>
        <dbReference type="ARBA" id="ARBA00023015"/>
    </source>
</evidence>
<dbReference type="GO" id="GO:0003700">
    <property type="term" value="F:DNA-binding transcription factor activity"/>
    <property type="evidence" value="ECO:0007669"/>
    <property type="project" value="InterPro"/>
</dbReference>
<dbReference type="SUPFAM" id="SSF48092">
    <property type="entry name" value="Transcription factor STAT-4 N-domain"/>
    <property type="match status" value="1"/>
</dbReference>
<evidence type="ECO:0000256" key="6">
    <source>
        <dbReference type="ARBA" id="ARBA00022999"/>
    </source>
</evidence>
<evidence type="ECO:0000256" key="5">
    <source>
        <dbReference type="ARBA" id="ARBA00022553"/>
    </source>
</evidence>
<dbReference type="PhylomeDB" id="A0A0D2X395"/>